<gene>
    <name evidence="1" type="ORF">METZ01_LOCUS239439</name>
</gene>
<feature type="non-terminal residue" evidence="1">
    <location>
        <position position="64"/>
    </location>
</feature>
<dbReference type="EMBL" id="UINC01061228">
    <property type="protein sequence ID" value="SVB86585.1"/>
    <property type="molecule type" value="Genomic_DNA"/>
</dbReference>
<proteinExistence type="predicted"/>
<dbReference type="SUPFAM" id="SSF51905">
    <property type="entry name" value="FAD/NAD(P)-binding domain"/>
    <property type="match status" value="1"/>
</dbReference>
<dbReference type="Gene3D" id="3.50.50.60">
    <property type="entry name" value="FAD/NAD(P)-binding domain"/>
    <property type="match status" value="1"/>
</dbReference>
<dbReference type="InterPro" id="IPR036188">
    <property type="entry name" value="FAD/NAD-bd_sf"/>
</dbReference>
<evidence type="ECO:0000313" key="1">
    <source>
        <dbReference type="EMBL" id="SVB86585.1"/>
    </source>
</evidence>
<sequence length="64" mass="7370">MSNLYHQDIYKFDEPVKSYWESTSNTKNKYNKLEKNIQTNIVVIGSGYTGISCALSLAKNYNED</sequence>
<accession>A0A382HHN5</accession>
<reference evidence="1" key="1">
    <citation type="submission" date="2018-05" db="EMBL/GenBank/DDBJ databases">
        <authorList>
            <person name="Lanie J.A."/>
            <person name="Ng W.-L."/>
            <person name="Kazmierczak K.M."/>
            <person name="Andrzejewski T.M."/>
            <person name="Davidsen T.M."/>
            <person name="Wayne K.J."/>
            <person name="Tettelin H."/>
            <person name="Glass J.I."/>
            <person name="Rusch D."/>
            <person name="Podicherti R."/>
            <person name="Tsui H.-C.T."/>
            <person name="Winkler M.E."/>
        </authorList>
    </citation>
    <scope>NUCLEOTIDE SEQUENCE</scope>
</reference>
<name>A0A382HHN5_9ZZZZ</name>
<organism evidence="1">
    <name type="scientific">marine metagenome</name>
    <dbReference type="NCBI Taxonomy" id="408172"/>
    <lineage>
        <taxon>unclassified sequences</taxon>
        <taxon>metagenomes</taxon>
        <taxon>ecological metagenomes</taxon>
    </lineage>
</organism>
<evidence type="ECO:0008006" key="2">
    <source>
        <dbReference type="Google" id="ProtNLM"/>
    </source>
</evidence>
<protein>
    <recommendedName>
        <fullName evidence="2">FAD dependent oxidoreductase domain-containing protein</fullName>
    </recommendedName>
</protein>
<dbReference type="AlphaFoldDB" id="A0A382HHN5"/>